<comment type="subcellular location">
    <subcellularLocation>
        <location evidence="1">Cell membrane</location>
        <topology evidence="1">Multi-pass membrane protein</topology>
    </subcellularLocation>
</comment>
<dbReference type="Gene3D" id="1.10.3470.10">
    <property type="entry name" value="ABC transporter involved in vitamin B12 uptake, BtuC"/>
    <property type="match status" value="1"/>
</dbReference>
<dbReference type="RefSeq" id="WP_160850495.1">
    <property type="nucleotide sequence ID" value="NZ_WMEQ01000005.1"/>
</dbReference>
<evidence type="ECO:0000256" key="2">
    <source>
        <dbReference type="ARBA" id="ARBA00007935"/>
    </source>
</evidence>
<dbReference type="FunFam" id="1.10.3470.10:FF:000001">
    <property type="entry name" value="Vitamin B12 ABC transporter permease BtuC"/>
    <property type="match status" value="1"/>
</dbReference>
<dbReference type="GO" id="GO:0033214">
    <property type="term" value="P:siderophore-iron import into cell"/>
    <property type="evidence" value="ECO:0007669"/>
    <property type="project" value="TreeGrafter"/>
</dbReference>
<protein>
    <submittedName>
        <fullName evidence="9">Iron chelate uptake ABC transporter family permease subunit</fullName>
    </submittedName>
</protein>
<reference evidence="9 10" key="1">
    <citation type="submission" date="2019-11" db="EMBL/GenBank/DDBJ databases">
        <title>Genome sequences of 17 halophilic strains isolated from different environments.</title>
        <authorList>
            <person name="Furrow R.E."/>
        </authorList>
    </citation>
    <scope>NUCLEOTIDE SEQUENCE [LARGE SCALE GENOMIC DNA]</scope>
    <source>
        <strain evidence="9 10">22514_16_FS</strain>
    </source>
</reference>
<feature type="transmembrane region" description="Helical" evidence="8">
    <location>
        <begin position="77"/>
        <end position="95"/>
    </location>
</feature>
<dbReference type="OrthoDB" id="9811721at2"/>
<dbReference type="PANTHER" id="PTHR30472:SF24">
    <property type="entry name" value="FERRIC ENTEROBACTIN TRANSPORT SYSTEM PERMEASE PROTEIN FEPG"/>
    <property type="match status" value="1"/>
</dbReference>
<dbReference type="GO" id="GO:0005886">
    <property type="term" value="C:plasma membrane"/>
    <property type="evidence" value="ECO:0007669"/>
    <property type="project" value="UniProtKB-SubCell"/>
</dbReference>
<evidence type="ECO:0000313" key="10">
    <source>
        <dbReference type="Proteomes" id="UP000468638"/>
    </source>
</evidence>
<sequence length="348" mass="36783">MSKYIPFRTKKDHISFFFDKKSIKYTSVFVIVTLLLCLASTSLGQVLISPLEVIQILFGSGEGGNAYIVQILRLPRILIALFVGIGLAVSGAILQGMIRNPLASPDIIGITSGGSVAVVTFLTIFSDENDALTVSIHWQPVAAFIGAMVIGLIVYALSLKSGTTPIRLVLIGIGLATLMDALTNLFMILGPIYRAADANLWLTGSVYGTNWDQVKVIIPAIVGLVILALLIARRINVQELGDELASGVGSHIQRDRLLFIVVSTALAGVSVSVAGGIGFVGLMAPHIARRLVGASYGALIPISALIGGILVVGADLIGRTLFLPIEVPAGVFTATIGAPYFIYLLFKK</sequence>
<evidence type="ECO:0000256" key="3">
    <source>
        <dbReference type="ARBA" id="ARBA00022448"/>
    </source>
</evidence>
<dbReference type="Pfam" id="PF01032">
    <property type="entry name" value="FecCD"/>
    <property type="match status" value="1"/>
</dbReference>
<dbReference type="Proteomes" id="UP000468638">
    <property type="component" value="Unassembled WGS sequence"/>
</dbReference>
<keyword evidence="5 8" id="KW-0812">Transmembrane</keyword>
<evidence type="ECO:0000313" key="9">
    <source>
        <dbReference type="EMBL" id="MYL33801.1"/>
    </source>
</evidence>
<evidence type="ECO:0000256" key="4">
    <source>
        <dbReference type="ARBA" id="ARBA00022475"/>
    </source>
</evidence>
<proteinExistence type="inferred from homology"/>
<comment type="similarity">
    <text evidence="2">Belongs to the binding-protein-dependent transport system permease family. FecCD subfamily.</text>
</comment>
<name>A0A6I5A3A7_9BACI</name>
<dbReference type="AlphaFoldDB" id="A0A6I5A3A7"/>
<dbReference type="InterPro" id="IPR000522">
    <property type="entry name" value="ABC_transptr_permease_BtuC"/>
</dbReference>
<gene>
    <name evidence="9" type="ORF">GLW05_09335</name>
</gene>
<dbReference type="InterPro" id="IPR037294">
    <property type="entry name" value="ABC_BtuC-like"/>
</dbReference>
<feature type="transmembrane region" description="Helical" evidence="8">
    <location>
        <begin position="296"/>
        <end position="317"/>
    </location>
</feature>
<feature type="transmembrane region" description="Helical" evidence="8">
    <location>
        <begin position="257"/>
        <end position="284"/>
    </location>
</feature>
<organism evidence="9 10">
    <name type="scientific">Pontibacillus yanchengensis</name>
    <dbReference type="NCBI Taxonomy" id="462910"/>
    <lineage>
        <taxon>Bacteria</taxon>
        <taxon>Bacillati</taxon>
        <taxon>Bacillota</taxon>
        <taxon>Bacilli</taxon>
        <taxon>Bacillales</taxon>
        <taxon>Bacillaceae</taxon>
        <taxon>Pontibacillus</taxon>
    </lineage>
</organism>
<keyword evidence="7 8" id="KW-0472">Membrane</keyword>
<dbReference type="SUPFAM" id="SSF81345">
    <property type="entry name" value="ABC transporter involved in vitamin B12 uptake, BtuC"/>
    <property type="match status" value="1"/>
</dbReference>
<feature type="transmembrane region" description="Helical" evidence="8">
    <location>
        <begin position="169"/>
        <end position="196"/>
    </location>
</feature>
<comment type="caution">
    <text evidence="9">The sequence shown here is derived from an EMBL/GenBank/DDBJ whole genome shotgun (WGS) entry which is preliminary data.</text>
</comment>
<feature type="transmembrane region" description="Helical" evidence="8">
    <location>
        <begin position="107"/>
        <end position="125"/>
    </location>
</feature>
<feature type="transmembrane region" description="Helical" evidence="8">
    <location>
        <begin position="216"/>
        <end position="236"/>
    </location>
</feature>
<accession>A0A6I5A3A7</accession>
<keyword evidence="4" id="KW-1003">Cell membrane</keyword>
<feature type="transmembrane region" description="Helical" evidence="8">
    <location>
        <begin position="329"/>
        <end position="346"/>
    </location>
</feature>
<evidence type="ECO:0000256" key="1">
    <source>
        <dbReference type="ARBA" id="ARBA00004651"/>
    </source>
</evidence>
<dbReference type="PANTHER" id="PTHR30472">
    <property type="entry name" value="FERRIC ENTEROBACTIN TRANSPORT SYSTEM PERMEASE PROTEIN"/>
    <property type="match status" value="1"/>
</dbReference>
<evidence type="ECO:0000256" key="7">
    <source>
        <dbReference type="ARBA" id="ARBA00023136"/>
    </source>
</evidence>
<dbReference type="CDD" id="cd06550">
    <property type="entry name" value="TM_ABC_iron-siderophores_like"/>
    <property type="match status" value="1"/>
</dbReference>
<feature type="transmembrane region" description="Helical" evidence="8">
    <location>
        <begin position="137"/>
        <end position="157"/>
    </location>
</feature>
<evidence type="ECO:0000256" key="8">
    <source>
        <dbReference type="SAM" id="Phobius"/>
    </source>
</evidence>
<dbReference type="EMBL" id="WMEQ01000005">
    <property type="protein sequence ID" value="MYL33801.1"/>
    <property type="molecule type" value="Genomic_DNA"/>
</dbReference>
<evidence type="ECO:0000256" key="5">
    <source>
        <dbReference type="ARBA" id="ARBA00022692"/>
    </source>
</evidence>
<keyword evidence="6 8" id="KW-1133">Transmembrane helix</keyword>
<keyword evidence="3" id="KW-0813">Transport</keyword>
<evidence type="ECO:0000256" key="6">
    <source>
        <dbReference type="ARBA" id="ARBA00022989"/>
    </source>
</evidence>
<dbReference type="GO" id="GO:0022857">
    <property type="term" value="F:transmembrane transporter activity"/>
    <property type="evidence" value="ECO:0007669"/>
    <property type="project" value="InterPro"/>
</dbReference>